<evidence type="ECO:0000313" key="3">
    <source>
        <dbReference type="EMBL" id="MBV7276647.1"/>
    </source>
</evidence>
<dbReference type="EMBL" id="JAEEGC010000192">
    <property type="protein sequence ID" value="MBV7276647.1"/>
    <property type="molecule type" value="Genomic_DNA"/>
</dbReference>
<evidence type="ECO:0000256" key="1">
    <source>
        <dbReference type="ARBA" id="ARBA00022723"/>
    </source>
</evidence>
<dbReference type="GO" id="GO:0046872">
    <property type="term" value="F:metal ion binding"/>
    <property type="evidence" value="ECO:0007669"/>
    <property type="project" value="UniProtKB-KW"/>
</dbReference>
<accession>A0A949TUC9</accession>
<comment type="caution">
    <text evidence="3">The sequence shown here is derived from an EMBL/GenBank/DDBJ whole genome shotgun (WGS) entry which is preliminary data.</text>
</comment>
<dbReference type="Pfam" id="PF03328">
    <property type="entry name" value="HpcH_HpaI"/>
    <property type="match status" value="1"/>
</dbReference>
<dbReference type="Proteomes" id="UP000694308">
    <property type="component" value="Unassembled WGS sequence"/>
</dbReference>
<evidence type="ECO:0000259" key="2">
    <source>
        <dbReference type="Pfam" id="PF03328"/>
    </source>
</evidence>
<organism evidence="3 4">
    <name type="scientific">Clostridium thailandense</name>
    <dbReference type="NCBI Taxonomy" id="2794346"/>
    <lineage>
        <taxon>Bacteria</taxon>
        <taxon>Bacillati</taxon>
        <taxon>Bacillota</taxon>
        <taxon>Clostridia</taxon>
        <taxon>Eubacteriales</taxon>
        <taxon>Clostridiaceae</taxon>
        <taxon>Clostridium</taxon>
    </lineage>
</organism>
<gene>
    <name evidence="3" type="ORF">I6U48_27625</name>
</gene>
<dbReference type="InterPro" id="IPR005000">
    <property type="entry name" value="Aldolase/citrate-lyase_domain"/>
</dbReference>
<dbReference type="GO" id="GO:0003824">
    <property type="term" value="F:catalytic activity"/>
    <property type="evidence" value="ECO:0007669"/>
    <property type="project" value="InterPro"/>
</dbReference>
<feature type="domain" description="HpcH/HpaI aldolase/citrate lyase" evidence="2">
    <location>
        <begin position="7"/>
        <end position="179"/>
    </location>
</feature>
<dbReference type="RefSeq" id="WP_218323728.1">
    <property type="nucleotide sequence ID" value="NZ_JAEEGC010000192.1"/>
</dbReference>
<name>A0A949TUC9_9CLOT</name>
<dbReference type="AlphaFoldDB" id="A0A949TUC9"/>
<evidence type="ECO:0000313" key="4">
    <source>
        <dbReference type="Proteomes" id="UP000694308"/>
    </source>
</evidence>
<reference evidence="3" key="1">
    <citation type="submission" date="2020-12" db="EMBL/GenBank/DDBJ databases">
        <title>Clostridium thailandense sp. nov., a novel acetogenic bacterium isolated from peat land soil in Thailand.</title>
        <authorList>
            <person name="Chaikitkaew S."/>
            <person name="Birkeland N.K."/>
        </authorList>
    </citation>
    <scope>NUCLEOTIDE SEQUENCE</scope>
    <source>
        <strain evidence="3">PL3</strain>
    </source>
</reference>
<sequence length="188" mass="21494">MKKIGLINGNSPKKLINAELYGAEIMIFDLNETVEKEKKDEARILLKEAFEFFYYEKIKTIVFVNSLDGCNGLEDLECLKHNLPSMLIVPAPSLDKVMKLEEKIISLVGDVDLIYALDTEKTVYDAEKLADLSSNIKGFYLDEEKVLMDLEVGEAASQQIVEFAKNKLLFYCKSEKYMLINSKEVVRY</sequence>
<protein>
    <recommendedName>
        <fullName evidence="2">HpcH/HpaI aldolase/citrate lyase domain-containing protein</fullName>
    </recommendedName>
</protein>
<keyword evidence="4" id="KW-1185">Reference proteome</keyword>
<proteinExistence type="predicted"/>
<keyword evidence="1" id="KW-0479">Metal-binding</keyword>